<evidence type="ECO:0000259" key="4">
    <source>
        <dbReference type="Pfam" id="PF01420"/>
    </source>
</evidence>
<evidence type="ECO:0000313" key="6">
    <source>
        <dbReference type="Proteomes" id="UP000253910"/>
    </source>
</evidence>
<dbReference type="Proteomes" id="UP000253910">
    <property type="component" value="Unassembled WGS sequence"/>
</dbReference>
<accession>A0A369Z5N8</accession>
<comment type="similarity">
    <text evidence="1">Belongs to the type-I restriction system S methylase family.</text>
</comment>
<dbReference type="InterPro" id="IPR052021">
    <property type="entry name" value="Type-I_RS_S_subunit"/>
</dbReference>
<dbReference type="CDD" id="cd17278">
    <property type="entry name" value="RMtype1_S_LdeBORF1052P-TRD2-CR2"/>
    <property type="match status" value="1"/>
</dbReference>
<dbReference type="GO" id="GO:0004519">
    <property type="term" value="F:endonuclease activity"/>
    <property type="evidence" value="ECO:0007669"/>
    <property type="project" value="UniProtKB-KW"/>
</dbReference>
<dbReference type="AlphaFoldDB" id="A0A369Z5N8"/>
<dbReference type="GO" id="GO:0003677">
    <property type="term" value="F:DNA binding"/>
    <property type="evidence" value="ECO:0007669"/>
    <property type="project" value="UniProtKB-KW"/>
</dbReference>
<evidence type="ECO:0000313" key="5">
    <source>
        <dbReference type="EMBL" id="RDE92645.1"/>
    </source>
</evidence>
<dbReference type="Gene3D" id="3.90.220.20">
    <property type="entry name" value="DNA methylase specificity domains"/>
    <property type="match status" value="2"/>
</dbReference>
<dbReference type="SUPFAM" id="SSF116734">
    <property type="entry name" value="DNA methylase specificity domain"/>
    <property type="match status" value="2"/>
</dbReference>
<evidence type="ECO:0000256" key="1">
    <source>
        <dbReference type="ARBA" id="ARBA00010923"/>
    </source>
</evidence>
<dbReference type="RefSeq" id="WP_111315269.1">
    <property type="nucleotide sequence ID" value="NZ_QEPW01000006.1"/>
</dbReference>
<dbReference type="PANTHER" id="PTHR30408:SF13">
    <property type="entry name" value="TYPE I RESTRICTION ENZYME HINDI SPECIFICITY SUBUNIT"/>
    <property type="match status" value="1"/>
</dbReference>
<protein>
    <submittedName>
        <fullName evidence="5">Restriction endonuclease subunit S</fullName>
    </submittedName>
</protein>
<dbReference type="InterPro" id="IPR044946">
    <property type="entry name" value="Restrct_endonuc_typeI_TRD_sf"/>
</dbReference>
<dbReference type="PANTHER" id="PTHR30408">
    <property type="entry name" value="TYPE-1 RESTRICTION ENZYME ECOKI SPECIFICITY PROTEIN"/>
    <property type="match status" value="1"/>
</dbReference>
<keyword evidence="2" id="KW-0680">Restriction system</keyword>
<comment type="caution">
    <text evidence="5">The sequence shown here is derived from an EMBL/GenBank/DDBJ whole genome shotgun (WGS) entry which is preliminary data.</text>
</comment>
<feature type="domain" description="Type I restriction modification DNA specificity" evidence="4">
    <location>
        <begin position="1"/>
        <end position="192"/>
    </location>
</feature>
<name>A0A369Z5N8_HAEPA</name>
<keyword evidence="5" id="KW-0378">Hydrolase</keyword>
<dbReference type="GO" id="GO:0009307">
    <property type="term" value="P:DNA restriction-modification system"/>
    <property type="evidence" value="ECO:0007669"/>
    <property type="project" value="UniProtKB-KW"/>
</dbReference>
<keyword evidence="3" id="KW-0238">DNA-binding</keyword>
<keyword evidence="5" id="KW-0540">Nuclease</keyword>
<keyword evidence="5" id="KW-0255">Endonuclease</keyword>
<dbReference type="REBASE" id="299796">
    <property type="entry name" value="S.Hpa1710ORF4540P"/>
</dbReference>
<evidence type="ECO:0000256" key="3">
    <source>
        <dbReference type="ARBA" id="ARBA00023125"/>
    </source>
</evidence>
<dbReference type="InterPro" id="IPR000055">
    <property type="entry name" value="Restrct_endonuc_typeI_TRD"/>
</dbReference>
<evidence type="ECO:0000256" key="2">
    <source>
        <dbReference type="ARBA" id="ARBA00022747"/>
    </source>
</evidence>
<dbReference type="EMBL" id="QEPW01000006">
    <property type="protein sequence ID" value="RDE92645.1"/>
    <property type="molecule type" value="Genomic_DNA"/>
</dbReference>
<reference evidence="5 6" key="1">
    <citation type="submission" date="2018-05" db="EMBL/GenBank/DDBJ databases">
        <title>Draft Genome Sequences for a Diverse set of 7 Haemophilus Species.</title>
        <authorList>
            <person name="Nichols M."/>
            <person name="Topaz N."/>
            <person name="Wang X."/>
            <person name="Wang X."/>
            <person name="Boxrud D."/>
        </authorList>
    </citation>
    <scope>NUCLEOTIDE SEQUENCE [LARGE SCALE GENOMIC DNA]</scope>
    <source>
        <strain evidence="5 6">C2008001710</strain>
    </source>
</reference>
<organism evidence="5 6">
    <name type="scientific">Haemophilus parainfluenzae</name>
    <dbReference type="NCBI Taxonomy" id="729"/>
    <lineage>
        <taxon>Bacteria</taxon>
        <taxon>Pseudomonadati</taxon>
        <taxon>Pseudomonadota</taxon>
        <taxon>Gammaproteobacteria</taxon>
        <taxon>Pasteurellales</taxon>
        <taxon>Pasteurellaceae</taxon>
        <taxon>Haemophilus</taxon>
    </lineage>
</organism>
<feature type="domain" description="Type I restriction modification DNA specificity" evidence="4">
    <location>
        <begin position="277"/>
        <end position="455"/>
    </location>
</feature>
<dbReference type="Pfam" id="PF01420">
    <property type="entry name" value="Methylase_S"/>
    <property type="match status" value="2"/>
</dbReference>
<proteinExistence type="inferred from homology"/>
<gene>
    <name evidence="5" type="ORF">DPV87_04545</name>
</gene>
<sequence>MSDWKEYTLEELCDFQNGFAFKNSDYVDSSENTNEVFRMGYINRGGGFKEDTTPVFVPKNYPKNLDKFILKPNDITIAMTDMKNSMALLGYCARISHNNRFVLNQRVGRIRVVRNDILDPIYLYYYLNSSKQIDYLRANANSGVQVNLGTDTIKKSILKIPSIEKQREIANILFALDQKIELNIQINQTLEQIAQALFKSWFVDFDPVRAKVQALSDGMSIEQAELAAMQAISGKTPEELTALSQAQPERYAELAETAKAFPCEMVEVSNSIYIPKGWKIKYFNEIIDTYIDNRGKTPPIEKHGIPLLEVKHLPKNSVFPDLNTTKYISNDTYENWLRNKPKALDIMLSTVGTVGRVNLVPTNNKIAIAQNILGFRFNKEKATQIYMFYLMKSEKFIFDMEARVVETVQKSIKRKDLEKIPLLIPTLELQNLFSKFVIPFVIKQNNSENTNLEKIRNDLLPKLLSGEIQL</sequence>